<evidence type="ECO:0000313" key="5">
    <source>
        <dbReference type="EMBL" id="RHA83749.1"/>
    </source>
</evidence>
<feature type="transmembrane region" description="Helical" evidence="2">
    <location>
        <begin position="380"/>
        <end position="401"/>
    </location>
</feature>
<dbReference type="Gene3D" id="1.25.40.10">
    <property type="entry name" value="Tetratricopeptide repeat domain"/>
    <property type="match status" value="1"/>
</dbReference>
<comment type="caution">
    <text evidence="4">The sequence shown here is derived from an EMBL/GenBank/DDBJ whole genome shotgun (WGS) entry which is preliminary data.</text>
</comment>
<dbReference type="Pfam" id="PF12833">
    <property type="entry name" value="HTH_18"/>
    <property type="match status" value="1"/>
</dbReference>
<keyword evidence="2" id="KW-0812">Transmembrane</keyword>
<dbReference type="PROSITE" id="PS01124">
    <property type="entry name" value="HTH_ARAC_FAMILY_2"/>
    <property type="match status" value="1"/>
</dbReference>
<dbReference type="Gene3D" id="1.10.10.60">
    <property type="entry name" value="Homeodomain-like"/>
    <property type="match status" value="2"/>
</dbReference>
<dbReference type="EMBL" id="QSFW01000029">
    <property type="protein sequence ID" value="RHA83749.1"/>
    <property type="molecule type" value="Genomic_DNA"/>
</dbReference>
<keyword evidence="2" id="KW-1133">Transmembrane helix</keyword>
<dbReference type="Proteomes" id="UP000283672">
    <property type="component" value="Unassembled WGS sequence"/>
</dbReference>
<dbReference type="GO" id="GO:0043565">
    <property type="term" value="F:sequence-specific DNA binding"/>
    <property type="evidence" value="ECO:0007669"/>
    <property type="project" value="InterPro"/>
</dbReference>
<evidence type="ECO:0000313" key="6">
    <source>
        <dbReference type="EMBL" id="RHL35697.1"/>
    </source>
</evidence>
<proteinExistence type="predicted"/>
<keyword evidence="2" id="KW-0472">Membrane</keyword>
<evidence type="ECO:0000259" key="3">
    <source>
        <dbReference type="PROSITE" id="PS01124"/>
    </source>
</evidence>
<evidence type="ECO:0000256" key="1">
    <source>
        <dbReference type="ARBA" id="ARBA00023125"/>
    </source>
</evidence>
<dbReference type="RefSeq" id="WP_117695687.1">
    <property type="nucleotide sequence ID" value="NZ_JANDXF010000005.1"/>
</dbReference>
<dbReference type="PANTHER" id="PTHR43280:SF34">
    <property type="entry name" value="ARAC-FAMILY TRANSCRIPTIONAL REGULATOR"/>
    <property type="match status" value="1"/>
</dbReference>
<dbReference type="PANTHER" id="PTHR43280">
    <property type="entry name" value="ARAC-FAMILY TRANSCRIPTIONAL REGULATOR"/>
    <property type="match status" value="1"/>
</dbReference>
<keyword evidence="1" id="KW-0238">DNA-binding</keyword>
<accession>A0AA92SW69</accession>
<dbReference type="InterPro" id="IPR018060">
    <property type="entry name" value="HTH_AraC"/>
</dbReference>
<feature type="domain" description="HTH araC/xylS-type" evidence="3">
    <location>
        <begin position="450"/>
        <end position="556"/>
    </location>
</feature>
<dbReference type="Proteomes" id="UP000261187">
    <property type="component" value="Unassembled WGS sequence"/>
</dbReference>
<name>A0AA92SW69_9BACT</name>
<evidence type="ECO:0000256" key="2">
    <source>
        <dbReference type="SAM" id="Phobius"/>
    </source>
</evidence>
<dbReference type="SUPFAM" id="SSF48452">
    <property type="entry name" value="TPR-like"/>
    <property type="match status" value="1"/>
</dbReference>
<feature type="transmembrane region" description="Helical" evidence="2">
    <location>
        <begin position="12"/>
        <end position="32"/>
    </location>
</feature>
<evidence type="ECO:0000313" key="8">
    <source>
        <dbReference type="Proteomes" id="UP000283672"/>
    </source>
</evidence>
<dbReference type="Proteomes" id="UP000284990">
    <property type="component" value="Unassembled WGS sequence"/>
</dbReference>
<evidence type="ECO:0000313" key="7">
    <source>
        <dbReference type="Proteomes" id="UP000261187"/>
    </source>
</evidence>
<evidence type="ECO:0000313" key="9">
    <source>
        <dbReference type="Proteomes" id="UP000284990"/>
    </source>
</evidence>
<reference evidence="7 8" key="1">
    <citation type="submission" date="2018-08" db="EMBL/GenBank/DDBJ databases">
        <title>A genome reference for cultivated species of the human gut microbiota.</title>
        <authorList>
            <person name="Zou Y."/>
            <person name="Xue W."/>
            <person name="Luo G."/>
        </authorList>
    </citation>
    <scope>NUCLEOTIDE SEQUENCE [LARGE SCALE GENOMIC DNA]</scope>
    <source>
        <strain evidence="6 8">AF38-11</strain>
        <strain evidence="5 9">AM42-23AC</strain>
        <strain evidence="4 7">TF06-40</strain>
    </source>
</reference>
<dbReference type="GO" id="GO:0003700">
    <property type="term" value="F:DNA-binding transcription factor activity"/>
    <property type="evidence" value="ECO:0007669"/>
    <property type="project" value="InterPro"/>
</dbReference>
<dbReference type="InterPro" id="IPR011990">
    <property type="entry name" value="TPR-like_helical_dom_sf"/>
</dbReference>
<sequence>MDRLLHIKKTKWLLVFILGWWTIALFATGTVLPDSMVTEDKVYEYTFSDTPLAERIMAELRKQGKQVSYELDMTEGDLYYNTGRFIMATRFYKSALSARAVKQDATKKMKLLHRLISCYDGLYDEEEKSKTIRQLIHEAKLANDMGMESIALFYLGKSLHEQDSKERGYAYMLQALRIMEKSHYDHKYDNLRADYNDLLICYERDKKHKEAFKILNKLEKYLDAKNPGETDMEGLYEQERCKWLAHRAVVCSKLGMTKEAAEAYHEFNKMGSINRRYAYLIVPYLLGQHKYHEVLELCKQREQEMQDRKDTVNLYMSSTLKFYGMAYRGLRLYDKAANYFERLSVLRDSLRIRELQSSSQELAFIYDVKDKEAQIANQRWALIITIGFGVALIIVGGILGYNYHTIKKKNITLVTNVKEAMKYKEELERQNLNTLSSTMTQHTEEEDMDKRLFEEIRSKIIGEKFFLDNTFSRKTLMNEFNIPANKFAGLFRQFTGKTFSEYINDLRIEYVAELLLTGKYKNVEELLKDCSFISSTSLYRLFTKRYGMTPQKFLQNARFVK</sequence>
<gene>
    <name evidence="6" type="ORF">DW026_11145</name>
    <name evidence="5" type="ORF">DW916_12310</name>
    <name evidence="4" type="ORF">DXC61_14185</name>
</gene>
<dbReference type="EMBL" id="QSSA01000043">
    <property type="protein sequence ID" value="RGL54898.1"/>
    <property type="molecule type" value="Genomic_DNA"/>
</dbReference>
<protein>
    <submittedName>
        <fullName evidence="4">AraC family transcriptional regulator</fullName>
    </submittedName>
</protein>
<organism evidence="4 7">
    <name type="scientific">Segatella copri</name>
    <dbReference type="NCBI Taxonomy" id="165179"/>
    <lineage>
        <taxon>Bacteria</taxon>
        <taxon>Pseudomonadati</taxon>
        <taxon>Bacteroidota</taxon>
        <taxon>Bacteroidia</taxon>
        <taxon>Bacteroidales</taxon>
        <taxon>Prevotellaceae</taxon>
        <taxon>Segatella</taxon>
    </lineage>
</organism>
<dbReference type="EMBL" id="QROP01000031">
    <property type="protein sequence ID" value="RHL35697.1"/>
    <property type="molecule type" value="Genomic_DNA"/>
</dbReference>
<dbReference type="AlphaFoldDB" id="A0AA92SW69"/>
<dbReference type="SMART" id="SM00342">
    <property type="entry name" value="HTH_ARAC"/>
    <property type="match status" value="1"/>
</dbReference>
<evidence type="ECO:0000313" key="4">
    <source>
        <dbReference type="EMBL" id="RGL54898.1"/>
    </source>
</evidence>